<dbReference type="GO" id="GO:0006508">
    <property type="term" value="P:proteolysis"/>
    <property type="evidence" value="ECO:0007669"/>
    <property type="project" value="UniProtKB-KW"/>
</dbReference>
<dbReference type="EMBL" id="JYGT01000006">
    <property type="protein sequence ID" value="KJQ77880.1"/>
    <property type="molecule type" value="Genomic_DNA"/>
</dbReference>
<evidence type="ECO:0000256" key="6">
    <source>
        <dbReference type="ARBA" id="ARBA00022692"/>
    </source>
</evidence>
<dbReference type="GO" id="GO:0030288">
    <property type="term" value="C:outer membrane-bounded periplasmic space"/>
    <property type="evidence" value="ECO:0007669"/>
    <property type="project" value="TreeGrafter"/>
</dbReference>
<dbReference type="InterPro" id="IPR001264">
    <property type="entry name" value="Glyco_trans_51"/>
</dbReference>
<evidence type="ECO:0000256" key="12">
    <source>
        <dbReference type="ARBA" id="ARBA00023268"/>
    </source>
</evidence>
<dbReference type="Pfam" id="PF00912">
    <property type="entry name" value="Transgly"/>
    <property type="match status" value="1"/>
</dbReference>
<evidence type="ECO:0000256" key="8">
    <source>
        <dbReference type="ARBA" id="ARBA00022960"/>
    </source>
</evidence>
<dbReference type="GO" id="GO:0008658">
    <property type="term" value="F:penicillin binding"/>
    <property type="evidence" value="ECO:0007669"/>
    <property type="project" value="InterPro"/>
</dbReference>
<dbReference type="SUPFAM" id="SSF56601">
    <property type="entry name" value="beta-lactamase/transpeptidase-like"/>
    <property type="match status" value="1"/>
</dbReference>
<dbReference type="InterPro" id="IPR023346">
    <property type="entry name" value="Lysozyme-like_dom_sf"/>
</dbReference>
<dbReference type="GO" id="GO:0009002">
    <property type="term" value="F:serine-type D-Ala-D-Ala carboxypeptidase activity"/>
    <property type="evidence" value="ECO:0007669"/>
    <property type="project" value="UniProtKB-EC"/>
</dbReference>
<dbReference type="EC" id="2.3.2.-" evidence="19"/>
<sequence length="876" mass="95497">MKNKLLEYKEKGLAFLQFLKTKLKKIDLGKIGRNNSKKKKQTKTSIWAIFANILLGIKATFNTLFIIAFIGGLLGTGVVLGYAVSLFDKVTIPQTEDLVKQVNDISSISDIRYADGSLIGSIESDLLRTSVTSDAISDNLKQAIVATEDEHFAEHNGVVPKAVIRASLGKFIGLGSSSGGSTLTQQLIKQQVVGDAPTLARKASEIVNALALERAMSKDEILTTYLNVAPFGRNNKGQNIAGAQQAAKGIFGVDANQLSVPQAAFIAGLPQSPISYSPYEATGEMKSEEDMELGIKRSKDVLYNMYRTGVLSQEDYETYKAYDIKQDFLPAENVDVAAKGFLYFTALNEATNLMYDYMVKKDNVSEQELKNESIQKSYHELAEKEIKNGGYRVTTTIDKTIHTAMQNAVANYGYLVDDSSGQPEVGNVLMDNQTGAILGFIGGRDYQNNQNNHAFDTKRSPASTTKPLLAYGIAIDQGLMGSASILSNYPTNFANGTPIMHVNSPGTAMINLKEALNYSWNIPAYWTYRMLREKGVDVRSYMEKMGYEIPEYGIESLPMGGGIEVTVAQHTNGYQTLANNGVYHKKYMISKIEKSNGEVIYEHKDEPVQVYSKATATIMQSLLRDVLSSRVTTSFQSDLASINSKLAGADWIGKTGTTNEEGDMWLMLSTPRLTLGGWVGHDDNSPLANGAYFRNAKYMANLVNAIQQASPSAWGTERFSLDSSVTSSQVLKSTGQKPGRVNLNGKDYEIGGETVTSYWANQAGAPTTTFHFAIGGSEADYRHAWNTIVGNLIKQDNNNDNNSSNSNNNNGNSNSNNSSNSNNNNGNSNSNNSSNNNNNNGNSNSNNSSNNNNNNGNSNNNTTSSRNNSSSNRSQR</sequence>
<dbReference type="GO" id="GO:0016746">
    <property type="term" value="F:acyltransferase activity"/>
    <property type="evidence" value="ECO:0007669"/>
    <property type="project" value="UniProtKB-KW"/>
</dbReference>
<evidence type="ECO:0000256" key="13">
    <source>
        <dbReference type="ARBA" id="ARBA00023316"/>
    </source>
</evidence>
<keyword evidence="7" id="KW-0378">Hydrolase</keyword>
<evidence type="ECO:0000256" key="4">
    <source>
        <dbReference type="ARBA" id="ARBA00022676"/>
    </source>
</evidence>
<dbReference type="InterPro" id="IPR050396">
    <property type="entry name" value="Glycosyltr_51/Transpeptidase"/>
</dbReference>
<keyword evidence="8" id="KW-0133">Cell shape</keyword>
<keyword evidence="2" id="KW-0121">Carboxypeptidase</keyword>
<evidence type="ECO:0000256" key="14">
    <source>
        <dbReference type="ARBA" id="ARBA00034000"/>
    </source>
</evidence>
<protein>
    <submittedName>
        <fullName evidence="19">Penicillin-binding protein 1B</fullName>
        <ecNumber evidence="19">2.3.2.-</ecNumber>
    </submittedName>
</protein>
<comment type="catalytic activity">
    <reaction evidence="15">
        <text>[GlcNAc-(1-&gt;4)-Mur2Ac(oyl-L-Ala-gamma-D-Glu-L-Lys-D-Ala-D-Ala)](n)-di-trans,octa-cis-undecaprenyl diphosphate + beta-D-GlcNAc-(1-&gt;4)-Mur2Ac(oyl-L-Ala-gamma-D-Glu-L-Lys-D-Ala-D-Ala)-di-trans,octa-cis-undecaprenyl diphosphate = [GlcNAc-(1-&gt;4)-Mur2Ac(oyl-L-Ala-gamma-D-Glu-L-Lys-D-Ala-D-Ala)](n+1)-di-trans,octa-cis-undecaprenyl diphosphate + di-trans,octa-cis-undecaprenyl diphosphate + H(+)</text>
        <dbReference type="Rhea" id="RHEA:23708"/>
        <dbReference type="Rhea" id="RHEA-COMP:9602"/>
        <dbReference type="Rhea" id="RHEA-COMP:9603"/>
        <dbReference type="ChEBI" id="CHEBI:15378"/>
        <dbReference type="ChEBI" id="CHEBI:58405"/>
        <dbReference type="ChEBI" id="CHEBI:60033"/>
        <dbReference type="ChEBI" id="CHEBI:78435"/>
        <dbReference type="EC" id="2.4.99.28"/>
    </reaction>
</comment>
<evidence type="ECO:0000256" key="7">
    <source>
        <dbReference type="ARBA" id="ARBA00022801"/>
    </source>
</evidence>
<evidence type="ECO:0000256" key="11">
    <source>
        <dbReference type="ARBA" id="ARBA00023136"/>
    </source>
</evidence>
<dbReference type="GO" id="GO:0009252">
    <property type="term" value="P:peptidoglycan biosynthetic process"/>
    <property type="evidence" value="ECO:0007669"/>
    <property type="project" value="UniProtKB-KW"/>
</dbReference>
<evidence type="ECO:0000256" key="16">
    <source>
        <dbReference type="SAM" id="MobiDB-lite"/>
    </source>
</evidence>
<dbReference type="PATRIC" id="fig|28037.216.peg.437"/>
<dbReference type="SUPFAM" id="SSF53955">
    <property type="entry name" value="Lysozyme-like"/>
    <property type="match status" value="1"/>
</dbReference>
<keyword evidence="9" id="KW-0573">Peptidoglycan synthesis</keyword>
<evidence type="ECO:0000313" key="19">
    <source>
        <dbReference type="EMBL" id="KJQ77880.1"/>
    </source>
</evidence>
<keyword evidence="11" id="KW-0472">Membrane</keyword>
<dbReference type="NCBIfam" id="NF038274">
    <property type="entry name" value="strep_PBP1B"/>
    <property type="match status" value="1"/>
</dbReference>
<dbReference type="OrthoDB" id="9766909at2"/>
<evidence type="ECO:0000256" key="5">
    <source>
        <dbReference type="ARBA" id="ARBA00022679"/>
    </source>
</evidence>
<dbReference type="PANTHER" id="PTHR32282">
    <property type="entry name" value="BINDING PROTEIN TRANSPEPTIDASE, PUTATIVE-RELATED"/>
    <property type="match status" value="1"/>
</dbReference>
<comment type="caution">
    <text evidence="19">The sequence shown here is derived from an EMBL/GenBank/DDBJ whole genome shotgun (WGS) entry which is preliminary data.</text>
</comment>
<keyword evidence="19" id="KW-0012">Acyltransferase</keyword>
<dbReference type="GO" id="GO:0008360">
    <property type="term" value="P:regulation of cell shape"/>
    <property type="evidence" value="ECO:0007669"/>
    <property type="project" value="UniProtKB-KW"/>
</dbReference>
<proteinExistence type="predicted"/>
<evidence type="ECO:0000256" key="15">
    <source>
        <dbReference type="ARBA" id="ARBA00049902"/>
    </source>
</evidence>
<keyword evidence="12" id="KW-0511">Multifunctional enzyme</keyword>
<dbReference type="Gene3D" id="3.40.710.10">
    <property type="entry name" value="DD-peptidase/beta-lactamase superfamily"/>
    <property type="match status" value="1"/>
</dbReference>
<evidence type="ECO:0000259" key="18">
    <source>
        <dbReference type="Pfam" id="PF00912"/>
    </source>
</evidence>
<dbReference type="InterPro" id="IPR001460">
    <property type="entry name" value="PCN-bd_Tpept"/>
</dbReference>
<dbReference type="AlphaFoldDB" id="A0A0F2E6K1"/>
<feature type="domain" description="Penicillin-binding protein transpeptidase" evidence="17">
    <location>
        <begin position="428"/>
        <end position="659"/>
    </location>
</feature>
<evidence type="ECO:0000256" key="10">
    <source>
        <dbReference type="ARBA" id="ARBA00022989"/>
    </source>
</evidence>
<evidence type="ECO:0000259" key="17">
    <source>
        <dbReference type="Pfam" id="PF00905"/>
    </source>
</evidence>
<dbReference type="Proteomes" id="UP000033489">
    <property type="component" value="Unassembled WGS sequence"/>
</dbReference>
<evidence type="ECO:0000256" key="9">
    <source>
        <dbReference type="ARBA" id="ARBA00022984"/>
    </source>
</evidence>
<keyword evidence="1" id="KW-1003">Cell membrane</keyword>
<dbReference type="GO" id="GO:0071555">
    <property type="term" value="P:cell wall organization"/>
    <property type="evidence" value="ECO:0007669"/>
    <property type="project" value="UniProtKB-KW"/>
</dbReference>
<feature type="region of interest" description="Disordered" evidence="16">
    <location>
        <begin position="795"/>
        <end position="876"/>
    </location>
</feature>
<name>A0A0F2E6K1_9STRE</name>
<keyword evidence="4" id="KW-0328">Glycosyltransferase</keyword>
<keyword evidence="10" id="KW-1133">Transmembrane helix</keyword>
<feature type="compositionally biased region" description="Low complexity" evidence="16">
    <location>
        <begin position="796"/>
        <end position="876"/>
    </location>
</feature>
<organism evidence="19 20">
    <name type="scientific">Streptococcus infantis</name>
    <dbReference type="NCBI Taxonomy" id="68892"/>
    <lineage>
        <taxon>Bacteria</taxon>
        <taxon>Bacillati</taxon>
        <taxon>Bacillota</taxon>
        <taxon>Bacilli</taxon>
        <taxon>Lactobacillales</taxon>
        <taxon>Streptococcaceae</taxon>
        <taxon>Streptococcus</taxon>
    </lineage>
</organism>
<dbReference type="RefSeq" id="WP_045613782.1">
    <property type="nucleotide sequence ID" value="NZ_JYGT01000006.1"/>
</dbReference>
<comment type="catalytic activity">
    <reaction evidence="14">
        <text>Preferential cleavage: (Ac)2-L-Lys-D-Ala-|-D-Ala. Also transpeptidation of peptidyl-alanyl moieties that are N-acyl substituents of D-alanine.</text>
        <dbReference type="EC" id="3.4.16.4"/>
    </reaction>
</comment>
<dbReference type="PANTHER" id="PTHR32282:SF32">
    <property type="entry name" value="PENICILLIN-BINDING PROTEIN 2A"/>
    <property type="match status" value="1"/>
</dbReference>
<keyword evidence="6" id="KW-0812">Transmembrane</keyword>
<dbReference type="InterPro" id="IPR012338">
    <property type="entry name" value="Beta-lactam/transpept-like"/>
</dbReference>
<dbReference type="Gene3D" id="3.40.50.12800">
    <property type="match status" value="1"/>
</dbReference>
<evidence type="ECO:0000313" key="20">
    <source>
        <dbReference type="Proteomes" id="UP000033489"/>
    </source>
</evidence>
<evidence type="ECO:0000256" key="2">
    <source>
        <dbReference type="ARBA" id="ARBA00022645"/>
    </source>
</evidence>
<keyword evidence="3" id="KW-0645">Protease</keyword>
<keyword evidence="13" id="KW-0961">Cell wall biogenesis/degradation</keyword>
<dbReference type="Gene3D" id="1.10.3810.10">
    <property type="entry name" value="Biosynthetic peptidoglycan transglycosylase-like"/>
    <property type="match status" value="1"/>
</dbReference>
<dbReference type="InterPro" id="IPR036950">
    <property type="entry name" value="PBP_transglycosylase"/>
</dbReference>
<accession>A0A0F2E6K1</accession>
<dbReference type="GO" id="GO:0008955">
    <property type="term" value="F:peptidoglycan glycosyltransferase activity"/>
    <property type="evidence" value="ECO:0007669"/>
    <property type="project" value="UniProtKB-EC"/>
</dbReference>
<reference evidence="19 20" key="1">
    <citation type="submission" date="2015-02" db="EMBL/GenBank/DDBJ databases">
        <title>Evolution of amylase-binding proteins of oral streptococcal species.</title>
        <authorList>
            <person name="Haase E.M."/>
        </authorList>
    </citation>
    <scope>NUCLEOTIDE SEQUENCE [LARGE SCALE GENOMIC DNA]</scope>
    <source>
        <strain evidence="19 20">UC921A</strain>
    </source>
</reference>
<gene>
    <name evidence="19" type="primary">pbp1b</name>
    <name evidence="19" type="ORF">TZ94_00465</name>
</gene>
<evidence type="ECO:0000256" key="1">
    <source>
        <dbReference type="ARBA" id="ARBA00022475"/>
    </source>
</evidence>
<feature type="domain" description="Glycosyl transferase family 51" evidence="18">
    <location>
        <begin position="116"/>
        <end position="290"/>
    </location>
</feature>
<evidence type="ECO:0000256" key="3">
    <source>
        <dbReference type="ARBA" id="ARBA00022670"/>
    </source>
</evidence>
<keyword evidence="5 19" id="KW-0808">Transferase</keyword>
<dbReference type="Pfam" id="PF00905">
    <property type="entry name" value="Transpeptidase"/>
    <property type="match status" value="1"/>
</dbReference>